<evidence type="ECO:0000259" key="3">
    <source>
        <dbReference type="Pfam" id="PF25483"/>
    </source>
</evidence>
<feature type="compositionally biased region" description="Basic and acidic residues" evidence="1">
    <location>
        <begin position="848"/>
        <end position="874"/>
    </location>
</feature>
<feature type="region of interest" description="Disordered" evidence="1">
    <location>
        <begin position="1034"/>
        <end position="1070"/>
    </location>
</feature>
<reference evidence="4 5" key="1">
    <citation type="journal article" date="2023" name="IScience">
        <title>Expanded male sex-determining region conserved during the evolution of homothallism in the green alga Volvox.</title>
        <authorList>
            <person name="Yamamoto K."/>
            <person name="Matsuzaki R."/>
            <person name="Mahakham W."/>
            <person name="Heman W."/>
            <person name="Sekimoto H."/>
            <person name="Kawachi M."/>
            <person name="Minakuchi Y."/>
            <person name="Toyoda A."/>
            <person name="Nozaki H."/>
        </authorList>
    </citation>
    <scope>NUCLEOTIDE SEQUENCE [LARGE SCALE GENOMIC DNA]</scope>
    <source>
        <strain evidence="4 5">NIES-4468</strain>
    </source>
</reference>
<feature type="non-terminal residue" evidence="4">
    <location>
        <position position="1"/>
    </location>
</feature>
<dbReference type="PANTHER" id="PTHR31515:SF0">
    <property type="entry name" value="TRANSMEMBRANE PROTEIN"/>
    <property type="match status" value="1"/>
</dbReference>
<organism evidence="4 5">
    <name type="scientific">Volvox africanus</name>
    <dbReference type="NCBI Taxonomy" id="51714"/>
    <lineage>
        <taxon>Eukaryota</taxon>
        <taxon>Viridiplantae</taxon>
        <taxon>Chlorophyta</taxon>
        <taxon>core chlorophytes</taxon>
        <taxon>Chlorophyceae</taxon>
        <taxon>CS clade</taxon>
        <taxon>Chlamydomonadales</taxon>
        <taxon>Volvocaceae</taxon>
        <taxon>Volvox</taxon>
    </lineage>
</organism>
<feature type="domain" description="DUF7906" evidence="3">
    <location>
        <begin position="96"/>
        <end position="399"/>
    </location>
</feature>
<proteinExistence type="predicted"/>
<feature type="compositionally biased region" description="Low complexity" evidence="1">
    <location>
        <begin position="1051"/>
        <end position="1063"/>
    </location>
</feature>
<evidence type="ECO:0000256" key="1">
    <source>
        <dbReference type="SAM" id="MobiDB-lite"/>
    </source>
</evidence>
<keyword evidence="2" id="KW-0812">Transmembrane</keyword>
<evidence type="ECO:0000313" key="4">
    <source>
        <dbReference type="EMBL" id="GLI63758.1"/>
    </source>
</evidence>
<comment type="caution">
    <text evidence="4">The sequence shown here is derived from an EMBL/GenBank/DDBJ whole genome shotgun (WGS) entry which is preliminary data.</text>
</comment>
<dbReference type="InterPro" id="IPR057228">
    <property type="entry name" value="DUF7906"/>
</dbReference>
<dbReference type="PANTHER" id="PTHR31515">
    <property type="entry name" value="TRANSMEMBRANE PROTEIN-RELATED"/>
    <property type="match status" value="1"/>
</dbReference>
<feature type="transmembrane region" description="Helical" evidence="2">
    <location>
        <begin position="1003"/>
        <end position="1024"/>
    </location>
</feature>
<keyword evidence="2" id="KW-1133">Transmembrane helix</keyword>
<sequence length="1070" mass="116466">ENEIGHSSVIPFGDCHPIMALKLVFLMLMLFTFAELKASFAKDANVPGSADPSSPHRQLKRTSGKRWDAIHDVIRAEIKSATKQFLEERSRALVLPIEVDLLLIGFDGDGGYGYELDRHALDELFGTATEDQTICPTVWETGEAAAVCFAVNYITLDSADVKKGIERMEAALVHNMEWVGNRAMDWPDGSRDVQVYEVEANGEIEATVWELLDEAYGGKEPEVNRRQHSQIVIINPSKLRMRATLPPPPAGHDQYHSANNPAMAEHEKLAAGVDFLANWKKGLMTSAHVVEQEAGFLYRYKYGSRGGGAAFLGQYNFLVVDISAGPVSYGPLVSPSGAVTPTAMPRLMPMLLRMTRELETNNRPGTLREHILGEAARGQAAVFAGQLASTVASATRHLFATDLLMSAADGLGGTTYADGPKRVVVPILVLQDHVRELEHEDGGLRWLDNDMLQLALDEMLPPDISGSVSVSRHMLHHHKQLAAALIKARHSRSNAVLSSPPDIGLHRSQVVSLDSAVLLRELKLAAADDDLMGGLVDHIGDDYVDHTPNMADTQEFTGRRKRETKVLPVFVFSLERAPEQFLFDNNQLVAASQDVVAVLQLLGNPNSGDGQRGRVYSGHMSESHPLMLDADEQPSRAIIAGLATALGGIVPVHQRYCRAERTVVEDWRWSVGAVPWGPYSNYTALSSVLAATARRNMLVARIERPLRILIASLNKIDEFIVKHLQGPFAFLRRNTANAAVRSVPYGEESPSPLYHNMPHHHLLDDLARLHVRYQNGSEGTTKRIVRNLMAGMKGSGTRSNTSPPSPSSSDAHSQHADDSHHQPQQPPNHRGRHLQGFDGDDVQGHGFPGHEFHPSYDHQEVHGGEDFDGERPLEEYDPNAYDHPILLSEAEVAARAAAAAGQAGSYGVDSPTGNTADLLTDPVGLTPNVAQKLKESLDEIGVHLEYITYLMFNRSWAELEDRLTPFNIVVDQFAAGVDQGLIHAAEVIGCCSVRHVPAGSGTWFAVGLVATALGVFGIAAALAIRSQKLYGNPYSPRSSGGAVRTLSQGRSLSGSLPSWSGPSVGPALPR</sequence>
<name>A0ABQ5S2Q3_9CHLO</name>
<dbReference type="Pfam" id="PF25483">
    <property type="entry name" value="DUF7906"/>
    <property type="match status" value="1"/>
</dbReference>
<evidence type="ECO:0000256" key="2">
    <source>
        <dbReference type="SAM" id="Phobius"/>
    </source>
</evidence>
<feature type="region of interest" description="Disordered" evidence="1">
    <location>
        <begin position="45"/>
        <end position="64"/>
    </location>
</feature>
<dbReference type="Proteomes" id="UP001165090">
    <property type="component" value="Unassembled WGS sequence"/>
</dbReference>
<dbReference type="EMBL" id="BSDZ01000016">
    <property type="protein sequence ID" value="GLI63758.1"/>
    <property type="molecule type" value="Genomic_DNA"/>
</dbReference>
<feature type="compositionally biased region" description="Basic and acidic residues" evidence="1">
    <location>
        <begin position="812"/>
        <end position="821"/>
    </location>
</feature>
<accession>A0ABQ5S2Q3</accession>
<keyword evidence="5" id="KW-1185">Reference proteome</keyword>
<evidence type="ECO:0000313" key="5">
    <source>
        <dbReference type="Proteomes" id="UP001165090"/>
    </source>
</evidence>
<gene>
    <name evidence="4" type="ORF">VaNZ11_006832</name>
</gene>
<keyword evidence="2" id="KW-0472">Membrane</keyword>
<feature type="region of interest" description="Disordered" evidence="1">
    <location>
        <begin position="792"/>
        <end position="878"/>
    </location>
</feature>
<protein>
    <recommendedName>
        <fullName evidence="3">DUF7906 domain-containing protein</fullName>
    </recommendedName>
</protein>